<dbReference type="Gene3D" id="3.40.30.10">
    <property type="entry name" value="Glutaredoxin"/>
    <property type="match status" value="1"/>
</dbReference>
<comment type="caution">
    <text evidence="2">The sequence shown here is derived from an EMBL/GenBank/DDBJ whole genome shotgun (WGS) entry which is preliminary data.</text>
</comment>
<evidence type="ECO:0000313" key="3">
    <source>
        <dbReference type="Proteomes" id="UP001396898"/>
    </source>
</evidence>
<sequence>MHPSGKGIITLYDSILDPAAWPTNPHTWKIRYALNYVKAPYRTIWVPLSEVGTTRESLGLPAICANQNRNVFSSLPILHNPCVVDRGEKAIVLDNAFEIAMHIKYWYGWESAYSLFPGDAHESVGLHHVFNSVVDELFTQYGLPLAEFYLSLDPRTAESDKTVILRRFPENGKAKKWEDLEVPLGSELRNQVKRFCWQPLGTMIRDGPANHDKGTGSHTLKLTRSSG</sequence>
<evidence type="ECO:0000256" key="1">
    <source>
        <dbReference type="SAM" id="MobiDB-lite"/>
    </source>
</evidence>
<protein>
    <recommendedName>
        <fullName evidence="4">GST N-terminal domain-containing protein</fullName>
    </recommendedName>
</protein>
<dbReference type="EMBL" id="JAQQWI010000021">
    <property type="protein sequence ID" value="KAK7998520.1"/>
    <property type="molecule type" value="Genomic_DNA"/>
</dbReference>
<evidence type="ECO:0008006" key="4">
    <source>
        <dbReference type="Google" id="ProtNLM"/>
    </source>
</evidence>
<accession>A0ABR1R2T7</accession>
<keyword evidence="3" id="KW-1185">Reference proteome</keyword>
<feature type="compositionally biased region" description="Polar residues" evidence="1">
    <location>
        <begin position="216"/>
        <end position="227"/>
    </location>
</feature>
<proteinExistence type="predicted"/>
<organism evidence="2 3">
    <name type="scientific">Apiospora marii</name>
    <dbReference type="NCBI Taxonomy" id="335849"/>
    <lineage>
        <taxon>Eukaryota</taxon>
        <taxon>Fungi</taxon>
        <taxon>Dikarya</taxon>
        <taxon>Ascomycota</taxon>
        <taxon>Pezizomycotina</taxon>
        <taxon>Sordariomycetes</taxon>
        <taxon>Xylariomycetidae</taxon>
        <taxon>Amphisphaeriales</taxon>
        <taxon>Apiosporaceae</taxon>
        <taxon>Apiospora</taxon>
    </lineage>
</organism>
<name>A0ABR1R2T7_9PEZI</name>
<gene>
    <name evidence="2" type="ORF">PG991_014999</name>
</gene>
<dbReference type="Proteomes" id="UP001396898">
    <property type="component" value="Unassembled WGS sequence"/>
</dbReference>
<reference evidence="2 3" key="1">
    <citation type="submission" date="2023-01" db="EMBL/GenBank/DDBJ databases">
        <title>Analysis of 21 Apiospora genomes using comparative genomics revels a genus with tremendous synthesis potential of carbohydrate active enzymes and secondary metabolites.</title>
        <authorList>
            <person name="Sorensen T."/>
        </authorList>
    </citation>
    <scope>NUCLEOTIDE SEQUENCE [LARGE SCALE GENOMIC DNA]</scope>
    <source>
        <strain evidence="2 3">CBS 20057</strain>
    </source>
</reference>
<feature type="region of interest" description="Disordered" evidence="1">
    <location>
        <begin position="207"/>
        <end position="227"/>
    </location>
</feature>
<evidence type="ECO:0000313" key="2">
    <source>
        <dbReference type="EMBL" id="KAK7998520.1"/>
    </source>
</evidence>